<gene>
    <name evidence="2" type="ORF">K432DRAFT_381990</name>
</gene>
<sequence>MADLQNLTRSEAVGEDDTKLPFEDEQTEMIRDPPRDHEIAIIIANTPDEAAQIDAIAAVRNWFRPEDDAPTLKTMLAYTSGSIDAETAAQQLADPVDRAYSTADYGAAIRRAERCAANQRQHWSVEEGKERWGEPLPASEIPVDDGEKHDSTEGLLWDLWYTILHFAKRTPWRDAASQTKLVNLVKTLKARPDPPSPQNTTKALRNDWIWSSGSLWSNLIMLGPSARECWNDSPGCGAGFLVPEIHAWTNVNAFVARLTREGLADFWLYAIWAMRPALEEKHSDYEVAHKRATAAVNMDALVPAAAVWVLVAGRELWEKREDLTRTNKNEGDPAKGGEMWKGKSEFSRERWAFWRRRFGEEAENGELSEETRRIAKEAAERMEEIEREGGE</sequence>
<evidence type="ECO:0000313" key="3">
    <source>
        <dbReference type="Proteomes" id="UP000250266"/>
    </source>
</evidence>
<dbReference type="AlphaFoldDB" id="A0A8E2JFF8"/>
<proteinExistence type="predicted"/>
<evidence type="ECO:0000313" key="2">
    <source>
        <dbReference type="EMBL" id="OCK80675.1"/>
    </source>
</evidence>
<reference evidence="2 3" key="1">
    <citation type="journal article" date="2016" name="Nat. Commun.">
        <title>Ectomycorrhizal ecology is imprinted in the genome of the dominant symbiotic fungus Cenococcum geophilum.</title>
        <authorList>
            <consortium name="DOE Joint Genome Institute"/>
            <person name="Peter M."/>
            <person name="Kohler A."/>
            <person name="Ohm R.A."/>
            <person name="Kuo A."/>
            <person name="Krutzmann J."/>
            <person name="Morin E."/>
            <person name="Arend M."/>
            <person name="Barry K.W."/>
            <person name="Binder M."/>
            <person name="Choi C."/>
            <person name="Clum A."/>
            <person name="Copeland A."/>
            <person name="Grisel N."/>
            <person name="Haridas S."/>
            <person name="Kipfer T."/>
            <person name="LaButti K."/>
            <person name="Lindquist E."/>
            <person name="Lipzen A."/>
            <person name="Maire R."/>
            <person name="Meier B."/>
            <person name="Mihaltcheva S."/>
            <person name="Molinier V."/>
            <person name="Murat C."/>
            <person name="Poggeler S."/>
            <person name="Quandt C.A."/>
            <person name="Sperisen C."/>
            <person name="Tritt A."/>
            <person name="Tisserant E."/>
            <person name="Crous P.W."/>
            <person name="Henrissat B."/>
            <person name="Nehls U."/>
            <person name="Egli S."/>
            <person name="Spatafora J.W."/>
            <person name="Grigoriev I.V."/>
            <person name="Martin F.M."/>
        </authorList>
    </citation>
    <scope>NUCLEOTIDE SEQUENCE [LARGE SCALE GENOMIC DNA]</scope>
    <source>
        <strain evidence="2 3">CBS 459.81</strain>
    </source>
</reference>
<dbReference type="Proteomes" id="UP000250266">
    <property type="component" value="Unassembled WGS sequence"/>
</dbReference>
<dbReference type="PANTHER" id="PTHR38797">
    <property type="entry name" value="NUCLEAR PORE COMPLEX PROTEIN NUP85-RELATED"/>
    <property type="match status" value="1"/>
</dbReference>
<feature type="region of interest" description="Disordered" evidence="1">
    <location>
        <begin position="126"/>
        <end position="147"/>
    </location>
</feature>
<feature type="compositionally biased region" description="Basic and acidic residues" evidence="1">
    <location>
        <begin position="16"/>
        <end position="34"/>
    </location>
</feature>
<dbReference type="PANTHER" id="PTHR38797:SF4">
    <property type="entry name" value="NUCLEAR PORE COMPLEX PROTEIN NUP85"/>
    <property type="match status" value="1"/>
</dbReference>
<dbReference type="Pfam" id="PF12311">
    <property type="entry name" value="DUF3632"/>
    <property type="match status" value="1"/>
</dbReference>
<dbReference type="EMBL" id="KV744950">
    <property type="protein sequence ID" value="OCK80675.1"/>
    <property type="molecule type" value="Genomic_DNA"/>
</dbReference>
<dbReference type="OrthoDB" id="3350591at2759"/>
<feature type="region of interest" description="Disordered" evidence="1">
    <location>
        <begin position="1"/>
        <end position="34"/>
    </location>
</feature>
<organism evidence="2 3">
    <name type="scientific">Lepidopterella palustris CBS 459.81</name>
    <dbReference type="NCBI Taxonomy" id="1314670"/>
    <lineage>
        <taxon>Eukaryota</taxon>
        <taxon>Fungi</taxon>
        <taxon>Dikarya</taxon>
        <taxon>Ascomycota</taxon>
        <taxon>Pezizomycotina</taxon>
        <taxon>Dothideomycetes</taxon>
        <taxon>Pleosporomycetidae</taxon>
        <taxon>Mytilinidiales</taxon>
        <taxon>Argynnaceae</taxon>
        <taxon>Lepidopterella</taxon>
    </lineage>
</organism>
<accession>A0A8E2JFF8</accession>
<feature type="region of interest" description="Disordered" evidence="1">
    <location>
        <begin position="323"/>
        <end position="343"/>
    </location>
</feature>
<name>A0A8E2JFF8_9PEZI</name>
<dbReference type="InterPro" id="IPR022085">
    <property type="entry name" value="OpdG"/>
</dbReference>
<dbReference type="InterPro" id="IPR053204">
    <property type="entry name" value="Oxopyrrolidines_Biosynth-assoc"/>
</dbReference>
<evidence type="ECO:0000256" key="1">
    <source>
        <dbReference type="SAM" id="MobiDB-lite"/>
    </source>
</evidence>
<keyword evidence="3" id="KW-1185">Reference proteome</keyword>
<protein>
    <submittedName>
        <fullName evidence="2">Uncharacterized protein</fullName>
    </submittedName>
</protein>